<dbReference type="InterPro" id="IPR001650">
    <property type="entry name" value="Helicase_C-like"/>
</dbReference>
<name>A0A8J4UPW2_9MYCE</name>
<evidence type="ECO:0000256" key="5">
    <source>
        <dbReference type="SAM" id="MobiDB-lite"/>
    </source>
</evidence>
<dbReference type="AlphaFoldDB" id="A0A8J4UPW2"/>
<keyword evidence="8" id="KW-1185">Reference proteome</keyword>
<dbReference type="InterPro" id="IPR006935">
    <property type="entry name" value="Helicase/UvrB_N"/>
</dbReference>
<dbReference type="InterPro" id="IPR002634">
    <property type="entry name" value="BolA"/>
</dbReference>
<evidence type="ECO:0000313" key="8">
    <source>
        <dbReference type="Proteomes" id="UP000695562"/>
    </source>
</evidence>
<organism evidence="7 8">
    <name type="scientific">Polysphondylium violaceum</name>
    <dbReference type="NCBI Taxonomy" id="133409"/>
    <lineage>
        <taxon>Eukaryota</taxon>
        <taxon>Amoebozoa</taxon>
        <taxon>Evosea</taxon>
        <taxon>Eumycetozoa</taxon>
        <taxon>Dictyostelia</taxon>
        <taxon>Dictyosteliales</taxon>
        <taxon>Dictyosteliaceae</taxon>
        <taxon>Polysphondylium</taxon>
    </lineage>
</organism>
<comment type="caution">
    <text evidence="7">The sequence shown here is derived from an EMBL/GenBank/DDBJ whole genome shotgun (WGS) entry which is preliminary data.</text>
</comment>
<dbReference type="SMART" id="SM00487">
    <property type="entry name" value="DEXDc"/>
    <property type="match status" value="1"/>
</dbReference>
<evidence type="ECO:0000256" key="4">
    <source>
        <dbReference type="ARBA" id="ARBA00022840"/>
    </source>
</evidence>
<dbReference type="InterPro" id="IPR036065">
    <property type="entry name" value="BolA-like_sf"/>
</dbReference>
<dbReference type="InterPro" id="IPR014001">
    <property type="entry name" value="Helicase_ATP-bd"/>
</dbReference>
<dbReference type="Gene3D" id="3.10.20.90">
    <property type="entry name" value="Phosphatidylinositol 3-kinase Catalytic Subunit, Chain A, domain 1"/>
    <property type="match status" value="1"/>
</dbReference>
<dbReference type="GO" id="GO:0097550">
    <property type="term" value="C:transcription preinitiation complex"/>
    <property type="evidence" value="ECO:0007669"/>
    <property type="project" value="TreeGrafter"/>
</dbReference>
<dbReference type="GO" id="GO:0005524">
    <property type="term" value="F:ATP binding"/>
    <property type="evidence" value="ECO:0007669"/>
    <property type="project" value="UniProtKB-KW"/>
</dbReference>
<keyword evidence="4" id="KW-0067">ATP-binding</keyword>
<dbReference type="OrthoDB" id="16911at2759"/>
<feature type="region of interest" description="Disordered" evidence="5">
    <location>
        <begin position="167"/>
        <end position="191"/>
    </location>
</feature>
<dbReference type="Pfam" id="PF04851">
    <property type="entry name" value="ResIII"/>
    <property type="match status" value="1"/>
</dbReference>
<feature type="domain" description="Helicase ATP-binding" evidence="6">
    <location>
        <begin position="242"/>
        <end position="388"/>
    </location>
</feature>
<dbReference type="Gene3D" id="3.40.50.300">
    <property type="entry name" value="P-loop containing nucleotide triphosphate hydrolases"/>
    <property type="match status" value="2"/>
</dbReference>
<dbReference type="GO" id="GO:0003677">
    <property type="term" value="F:DNA binding"/>
    <property type="evidence" value="ECO:0007669"/>
    <property type="project" value="InterPro"/>
</dbReference>
<keyword evidence="1" id="KW-0547">Nucleotide-binding</keyword>
<dbReference type="GO" id="GO:0006367">
    <property type="term" value="P:transcription initiation at RNA polymerase II promoter"/>
    <property type="evidence" value="ECO:0007669"/>
    <property type="project" value="TreeGrafter"/>
</dbReference>
<dbReference type="PANTHER" id="PTHR11274">
    <property type="entry name" value="RAD25/XP-B DNA REPAIR HELICASE"/>
    <property type="match status" value="1"/>
</dbReference>
<dbReference type="GO" id="GO:0016787">
    <property type="term" value="F:hydrolase activity"/>
    <property type="evidence" value="ECO:0007669"/>
    <property type="project" value="UniProtKB-KW"/>
</dbReference>
<proteinExistence type="predicted"/>
<dbReference type="Pfam" id="PF00271">
    <property type="entry name" value="Helicase_C"/>
    <property type="match status" value="1"/>
</dbReference>
<dbReference type="GO" id="GO:0005675">
    <property type="term" value="C:transcription factor TFIIH holo complex"/>
    <property type="evidence" value="ECO:0007669"/>
    <property type="project" value="TreeGrafter"/>
</dbReference>
<dbReference type="InterPro" id="IPR027417">
    <property type="entry name" value="P-loop_NTPase"/>
</dbReference>
<evidence type="ECO:0000313" key="7">
    <source>
        <dbReference type="EMBL" id="KAF2069811.1"/>
    </source>
</evidence>
<protein>
    <recommendedName>
        <fullName evidence="6">Helicase ATP-binding domain-containing protein</fullName>
    </recommendedName>
</protein>
<dbReference type="InterPro" id="IPR050615">
    <property type="entry name" value="ATP-dep_DNA_Helicase"/>
</dbReference>
<evidence type="ECO:0000256" key="2">
    <source>
        <dbReference type="ARBA" id="ARBA00022801"/>
    </source>
</evidence>
<evidence type="ECO:0000256" key="3">
    <source>
        <dbReference type="ARBA" id="ARBA00022806"/>
    </source>
</evidence>
<gene>
    <name evidence="7" type="ORF">CYY_008871</name>
</gene>
<feature type="compositionally biased region" description="Acidic residues" evidence="5">
    <location>
        <begin position="167"/>
        <end position="178"/>
    </location>
</feature>
<dbReference type="SUPFAM" id="SSF52540">
    <property type="entry name" value="P-loop containing nucleoside triphosphate hydrolases"/>
    <property type="match status" value="2"/>
</dbReference>
<dbReference type="SUPFAM" id="SSF82657">
    <property type="entry name" value="BolA-like"/>
    <property type="match status" value="1"/>
</dbReference>
<reference evidence="7" key="1">
    <citation type="submission" date="2020-01" db="EMBL/GenBank/DDBJ databases">
        <title>Development of genomics and gene disruption for Polysphondylium violaceum indicates a role for the polyketide synthase stlB in stalk morphogenesis.</title>
        <authorList>
            <person name="Narita B."/>
            <person name="Kawabe Y."/>
            <person name="Kin K."/>
            <person name="Saito T."/>
            <person name="Gibbs R."/>
            <person name="Kuspa A."/>
            <person name="Muzny D."/>
            <person name="Queller D."/>
            <person name="Richards S."/>
            <person name="Strassman J."/>
            <person name="Sucgang R."/>
            <person name="Worley K."/>
            <person name="Schaap P."/>
        </authorList>
    </citation>
    <scope>NUCLEOTIDE SEQUENCE</scope>
    <source>
        <strain evidence="7">QSvi11</strain>
    </source>
</reference>
<accession>A0A8J4UPW2</accession>
<dbReference type="GO" id="GO:0000112">
    <property type="term" value="C:nucleotide-excision repair factor 3 complex"/>
    <property type="evidence" value="ECO:0007669"/>
    <property type="project" value="TreeGrafter"/>
</dbReference>
<keyword evidence="3" id="KW-0347">Helicase</keyword>
<dbReference type="EMBL" id="AJWJ01000591">
    <property type="protein sequence ID" value="KAF2069811.1"/>
    <property type="molecule type" value="Genomic_DNA"/>
</dbReference>
<keyword evidence="2" id="KW-0378">Hydrolase</keyword>
<sequence length="596" mass="67936">MNKYEILFKGVRYYCTKSGPQNGVQSIIESKLVERFKPTFIQVLNESHMHSRGTDTHFKVVIVSDEFKDQRLVQQHRLVNQALSNELSNGVHALSIHTHTPENWESNSPIIPKSPGCRFATGLLPIVSSHLSDLNTEYERIDHREPIPELFENWDYSIKLPTEQELEQQQDIDIDQQDLDSSTTKTKKKKKTKKLKKKKLDDLDVPERVFDLQSTDLQPKTIDETLFKDINIKLHDYQIESVNFALSNHRGIIKCATGGGKTLILASFIKALGSEVPTVILVTKRSLITQIYNTLVNLKICEPGRVSMDFFQINTVTISTLQSVKKIQEHCLKAKVLLVDEVHEFSSPTAKKAFTFFDNAYSRFGFSATPFKSDDPVHNHTITSTFGTLLCDVTTEQLTKKNILSDALIHFYPINGPIVKLPRGTKYQSMENVVVSENEYLNESIVKLVESIPSGRIMILVKRLTHGDILSKMLPNAYWVKGDDNVETREHVIQQLRNSNEKKVVAIFSSIGYVGVDVRIHHLINASGGKDPNMTIQKLGRGLRKAEDKNQLDYHDFYFSEKVNKYLHEHSEARMTVLKKEGHPVYVENELIPLVK</sequence>
<dbReference type="PANTHER" id="PTHR11274:SF0">
    <property type="entry name" value="GENERAL TRANSCRIPTION AND DNA REPAIR FACTOR IIH HELICASE SUBUNIT XPB"/>
    <property type="match status" value="1"/>
</dbReference>
<dbReference type="GO" id="GO:0043138">
    <property type="term" value="F:3'-5' DNA helicase activity"/>
    <property type="evidence" value="ECO:0007669"/>
    <property type="project" value="TreeGrafter"/>
</dbReference>
<dbReference type="Proteomes" id="UP000695562">
    <property type="component" value="Unassembled WGS sequence"/>
</dbReference>
<evidence type="ECO:0000259" key="6">
    <source>
        <dbReference type="PROSITE" id="PS51192"/>
    </source>
</evidence>
<evidence type="ECO:0000256" key="1">
    <source>
        <dbReference type="ARBA" id="ARBA00022741"/>
    </source>
</evidence>
<dbReference type="PROSITE" id="PS51192">
    <property type="entry name" value="HELICASE_ATP_BIND_1"/>
    <property type="match status" value="1"/>
</dbReference>
<dbReference type="Pfam" id="PF01722">
    <property type="entry name" value="BolA"/>
    <property type="match status" value="1"/>
</dbReference>